<evidence type="ECO:0000313" key="14">
    <source>
        <dbReference type="Proteomes" id="UP000315525"/>
    </source>
</evidence>
<sequence length="429" mass="48803">MVVSSWKREDILKMIRENLSERVFQVFQICGKVGDKRDTNTFVVGGSVRDILLSKPSLDIDIVVEGDGLEYSRALKDEIKGELKTYGTFGTATIKSKDGVRIDIASARREEYESPAVLPKVSVGNLKDDMYRRDFTINSMAIALNRKSFGELIDLFSGARDLSRGVVRVLHDKSFEDDPTRIVRAVRFETRLGFRMDEKTEKLLKNALTSRMLERLTPERKRYEVELAFSEERPDLIAERMRKLNIFGHLARGLRGPDKKHVERIQNSIGKFRKSLKPKTWTVYTIAIADALPFGQAVAFARSLSLPKKQIQKIIQVKMAKPEVTRLDSDEDIAPSSVYRILEGLSPEGLVYMYSLAKKEIAKKRIEEHIKNYRTKRILITGDDIKRLGISEGPIFSTILEKVLDARVDGVVGSYEDEMELAKKIVEVS</sequence>
<dbReference type="AlphaFoldDB" id="A0A523UPJ1"/>
<keyword evidence="10 11" id="KW-0694">RNA-binding</keyword>
<dbReference type="SUPFAM" id="SSF81301">
    <property type="entry name" value="Nucleotidyltransferase"/>
    <property type="match status" value="1"/>
</dbReference>
<dbReference type="PANTHER" id="PTHR47788">
    <property type="entry name" value="POLYA POLYMERASE"/>
    <property type="match status" value="1"/>
</dbReference>
<keyword evidence="9" id="KW-0460">Magnesium</keyword>
<keyword evidence="3" id="KW-0820">tRNA-binding</keyword>
<protein>
    <submittedName>
        <fullName evidence="13">CCA tRNA nucleotidyltransferase</fullName>
    </submittedName>
</protein>
<evidence type="ECO:0000256" key="8">
    <source>
        <dbReference type="ARBA" id="ARBA00022741"/>
    </source>
</evidence>
<dbReference type="InterPro" id="IPR052390">
    <property type="entry name" value="tRNA_nt/polyA_polymerase"/>
</dbReference>
<name>A0A523UPJ1_UNCT6</name>
<feature type="domain" description="Poly A polymerase head" evidence="12">
    <location>
        <begin position="42"/>
        <end position="168"/>
    </location>
</feature>
<evidence type="ECO:0000256" key="6">
    <source>
        <dbReference type="ARBA" id="ARBA00022695"/>
    </source>
</evidence>
<dbReference type="EMBL" id="SOJN01000129">
    <property type="protein sequence ID" value="TET44319.1"/>
    <property type="molecule type" value="Genomic_DNA"/>
</dbReference>
<evidence type="ECO:0000256" key="7">
    <source>
        <dbReference type="ARBA" id="ARBA00022723"/>
    </source>
</evidence>
<dbReference type="GO" id="GO:0000166">
    <property type="term" value="F:nucleotide binding"/>
    <property type="evidence" value="ECO:0007669"/>
    <property type="project" value="UniProtKB-KW"/>
</dbReference>
<keyword evidence="5" id="KW-0819">tRNA processing</keyword>
<keyword evidence="8" id="KW-0547">Nucleotide-binding</keyword>
<evidence type="ECO:0000256" key="2">
    <source>
        <dbReference type="ARBA" id="ARBA00007265"/>
    </source>
</evidence>
<dbReference type="GO" id="GO:0008033">
    <property type="term" value="P:tRNA processing"/>
    <property type="evidence" value="ECO:0007669"/>
    <property type="project" value="UniProtKB-KW"/>
</dbReference>
<dbReference type="InterPro" id="IPR002646">
    <property type="entry name" value="PolA_pol_head_dom"/>
</dbReference>
<evidence type="ECO:0000259" key="12">
    <source>
        <dbReference type="Pfam" id="PF01743"/>
    </source>
</evidence>
<evidence type="ECO:0000256" key="10">
    <source>
        <dbReference type="ARBA" id="ARBA00022884"/>
    </source>
</evidence>
<evidence type="ECO:0000313" key="13">
    <source>
        <dbReference type="EMBL" id="TET44319.1"/>
    </source>
</evidence>
<evidence type="ECO:0000256" key="1">
    <source>
        <dbReference type="ARBA" id="ARBA00001946"/>
    </source>
</evidence>
<keyword evidence="4 11" id="KW-0808">Transferase</keyword>
<dbReference type="PANTHER" id="PTHR47788:SF1">
    <property type="entry name" value="A-ADDING TRNA NUCLEOTIDYLTRANSFERASE"/>
    <property type="match status" value="1"/>
</dbReference>
<comment type="cofactor">
    <cofactor evidence="1">
        <name>Mg(2+)</name>
        <dbReference type="ChEBI" id="CHEBI:18420"/>
    </cofactor>
</comment>
<comment type="caution">
    <text evidence="13">The sequence shown here is derived from an EMBL/GenBank/DDBJ whole genome shotgun (WGS) entry which is preliminary data.</text>
</comment>
<keyword evidence="7" id="KW-0479">Metal-binding</keyword>
<evidence type="ECO:0000256" key="4">
    <source>
        <dbReference type="ARBA" id="ARBA00022679"/>
    </source>
</evidence>
<dbReference type="Pfam" id="PF01743">
    <property type="entry name" value="PolyA_pol"/>
    <property type="match status" value="1"/>
</dbReference>
<organism evidence="13 14">
    <name type="scientific">candidate division TA06 bacterium</name>
    <dbReference type="NCBI Taxonomy" id="2250710"/>
    <lineage>
        <taxon>Bacteria</taxon>
        <taxon>Bacteria division TA06</taxon>
    </lineage>
</organism>
<dbReference type="GO" id="GO:0016779">
    <property type="term" value="F:nucleotidyltransferase activity"/>
    <property type="evidence" value="ECO:0007669"/>
    <property type="project" value="UniProtKB-KW"/>
</dbReference>
<dbReference type="GO" id="GO:0046872">
    <property type="term" value="F:metal ion binding"/>
    <property type="evidence" value="ECO:0007669"/>
    <property type="project" value="UniProtKB-KW"/>
</dbReference>
<keyword evidence="6" id="KW-0548">Nucleotidyltransferase</keyword>
<evidence type="ECO:0000256" key="11">
    <source>
        <dbReference type="RuleBase" id="RU003953"/>
    </source>
</evidence>
<evidence type="ECO:0000256" key="5">
    <source>
        <dbReference type="ARBA" id="ARBA00022694"/>
    </source>
</evidence>
<dbReference type="Gene3D" id="1.10.3090.10">
    <property type="entry name" value="cca-adding enzyme, domain 2"/>
    <property type="match status" value="1"/>
</dbReference>
<evidence type="ECO:0000256" key="3">
    <source>
        <dbReference type="ARBA" id="ARBA00022555"/>
    </source>
</evidence>
<accession>A0A523UPJ1</accession>
<comment type="similarity">
    <text evidence="2 11">Belongs to the tRNA nucleotidyltransferase/poly(A) polymerase family.</text>
</comment>
<proteinExistence type="inferred from homology"/>
<dbReference type="GO" id="GO:0000049">
    <property type="term" value="F:tRNA binding"/>
    <property type="evidence" value="ECO:0007669"/>
    <property type="project" value="UniProtKB-KW"/>
</dbReference>
<dbReference type="InterPro" id="IPR043519">
    <property type="entry name" value="NT_sf"/>
</dbReference>
<dbReference type="SUPFAM" id="SSF81891">
    <property type="entry name" value="Poly A polymerase C-terminal region-like"/>
    <property type="match status" value="1"/>
</dbReference>
<dbReference type="Proteomes" id="UP000315525">
    <property type="component" value="Unassembled WGS sequence"/>
</dbReference>
<evidence type="ECO:0000256" key="9">
    <source>
        <dbReference type="ARBA" id="ARBA00022842"/>
    </source>
</evidence>
<dbReference type="CDD" id="cd05398">
    <property type="entry name" value="NT_ClassII-CCAase"/>
    <property type="match status" value="1"/>
</dbReference>
<reference evidence="13 14" key="1">
    <citation type="submission" date="2019-03" db="EMBL/GenBank/DDBJ databases">
        <title>Metabolic potential of uncultured bacteria and archaea associated with petroleum seepage in deep-sea sediments.</title>
        <authorList>
            <person name="Dong X."/>
            <person name="Hubert C."/>
        </authorList>
    </citation>
    <scope>NUCLEOTIDE SEQUENCE [LARGE SCALE GENOMIC DNA]</scope>
    <source>
        <strain evidence="13">E44_bin18</strain>
    </source>
</reference>
<dbReference type="Gene3D" id="3.30.460.10">
    <property type="entry name" value="Beta Polymerase, domain 2"/>
    <property type="match status" value="1"/>
</dbReference>
<gene>
    <name evidence="13" type="ORF">E3J62_10700</name>
</gene>